<sequence length="820" mass="95238">MQCFFNRPNEKKAVVSLSTSLQPMQNTSCYHDHDMKKTLDLFFSMFKSKVKVRGEVQQEEIPREQTRETFSSSGEDKPKEITPEQSSVIKAIMHTKIDSECTEEVKGFVTIYDFGGEKVFYNTHHCFMSSNMVFVLVFDVDMCLDPHTQKDGYEQIEFWLRNIATYAIDRAARGKGTPPIILVGSHLDLVSKNEEEQERLFASVLEKLYEKPELREVMETHVQEMFPIANLNDSSKTQDVYQRVWNRIIEIAPLQSQWMKPVPARWVALEHELVTTKNEGRIILTYADLLEINSKLAVPLAEHDIINFLWKLKFSGSFLIFDIHSKRPFIVLQAQWIINAFKAIITDPKFTTKLTTKQRLQWSKYEKSGILTLDFIRELWGRYKEFRFLEEEETLYIALETLGLLSKPLSVDSEVNYFVVPSILQTADPEIIRQVIDDPDTVTTVALCLKFDNPFIPQAVWDKMIAACIHRFHRLEEPGQDGSIFIQRGFACLSVDFLWNMIINCCKNGMKIIMFKRDTGHSVPSGTGINLLNILEFLLQRILELNHQSHLRYQFYLHNDYRFTANEKMVKVDNLRQTRRLQCYGSNGTGWIDSDDLYIWFRNPNQKTKRTHMRDVDLTKALPDRRLSFKEIGRVSRYIGSTYQTFFAELDCPVALVDQEMEEHRHLAFRSRIAKIFVHLLKTNADTGFLSIAEAMSRHGMDPSMLMDILDSNRNVMFIDETLPEKWLNKYLSVNDVPIIADHVDIKSYFNLFLELGFTPKRVDEFDDHYRNKGTPKKITALLEAFIKGTTPCPTVNTLLLAMQECDMDTESLIETLKPS</sequence>
<protein>
    <submittedName>
        <fullName evidence="2">Serine/threonine-protein kinase pats1</fullName>
    </submittedName>
</protein>
<dbReference type="AlphaFoldDB" id="A0A210QXG1"/>
<dbReference type="GO" id="GO:0016301">
    <property type="term" value="F:kinase activity"/>
    <property type="evidence" value="ECO:0007669"/>
    <property type="project" value="UniProtKB-KW"/>
</dbReference>
<evidence type="ECO:0000256" key="1">
    <source>
        <dbReference type="SAM" id="MobiDB-lite"/>
    </source>
</evidence>
<dbReference type="Pfam" id="PF08477">
    <property type="entry name" value="Roc"/>
    <property type="match status" value="1"/>
</dbReference>
<name>A0A210QXG1_MIZYE</name>
<organism evidence="2 3">
    <name type="scientific">Mizuhopecten yessoensis</name>
    <name type="common">Japanese scallop</name>
    <name type="synonym">Patinopecten yessoensis</name>
    <dbReference type="NCBI Taxonomy" id="6573"/>
    <lineage>
        <taxon>Eukaryota</taxon>
        <taxon>Metazoa</taxon>
        <taxon>Spiralia</taxon>
        <taxon>Lophotrochozoa</taxon>
        <taxon>Mollusca</taxon>
        <taxon>Bivalvia</taxon>
        <taxon>Autobranchia</taxon>
        <taxon>Pteriomorphia</taxon>
        <taxon>Pectinida</taxon>
        <taxon>Pectinoidea</taxon>
        <taxon>Pectinidae</taxon>
        <taxon>Mizuhopecten</taxon>
    </lineage>
</organism>
<keyword evidence="2" id="KW-0808">Transferase</keyword>
<dbReference type="Gene3D" id="3.40.50.300">
    <property type="entry name" value="P-loop containing nucleotide triphosphate hydrolases"/>
    <property type="match status" value="1"/>
</dbReference>
<feature type="region of interest" description="Disordered" evidence="1">
    <location>
        <begin position="56"/>
        <end position="82"/>
    </location>
</feature>
<dbReference type="OrthoDB" id="10023302at2759"/>
<dbReference type="EMBL" id="NEDP02001340">
    <property type="protein sequence ID" value="OWF53447.1"/>
    <property type="molecule type" value="Genomic_DNA"/>
</dbReference>
<proteinExistence type="predicted"/>
<accession>A0A210QXG1</accession>
<evidence type="ECO:0000313" key="2">
    <source>
        <dbReference type="EMBL" id="OWF53447.1"/>
    </source>
</evidence>
<keyword evidence="2" id="KW-0418">Kinase</keyword>
<dbReference type="InterPro" id="IPR011029">
    <property type="entry name" value="DEATH-like_dom_sf"/>
</dbReference>
<comment type="caution">
    <text evidence="2">The sequence shown here is derived from an EMBL/GenBank/DDBJ whole genome shotgun (WGS) entry which is preliminary data.</text>
</comment>
<dbReference type="InterPro" id="IPR027417">
    <property type="entry name" value="P-loop_NTPase"/>
</dbReference>
<dbReference type="Gene3D" id="1.10.533.10">
    <property type="entry name" value="Death Domain, Fas"/>
    <property type="match status" value="1"/>
</dbReference>
<dbReference type="SUPFAM" id="SSF52540">
    <property type="entry name" value="P-loop containing nucleoside triphosphate hydrolases"/>
    <property type="match status" value="1"/>
</dbReference>
<keyword evidence="3" id="KW-1185">Reference proteome</keyword>
<evidence type="ECO:0000313" key="3">
    <source>
        <dbReference type="Proteomes" id="UP000242188"/>
    </source>
</evidence>
<reference evidence="2 3" key="1">
    <citation type="journal article" date="2017" name="Nat. Ecol. Evol.">
        <title>Scallop genome provides insights into evolution of bilaterian karyotype and development.</title>
        <authorList>
            <person name="Wang S."/>
            <person name="Zhang J."/>
            <person name="Jiao W."/>
            <person name="Li J."/>
            <person name="Xun X."/>
            <person name="Sun Y."/>
            <person name="Guo X."/>
            <person name="Huan P."/>
            <person name="Dong B."/>
            <person name="Zhang L."/>
            <person name="Hu X."/>
            <person name="Sun X."/>
            <person name="Wang J."/>
            <person name="Zhao C."/>
            <person name="Wang Y."/>
            <person name="Wang D."/>
            <person name="Huang X."/>
            <person name="Wang R."/>
            <person name="Lv J."/>
            <person name="Li Y."/>
            <person name="Zhang Z."/>
            <person name="Liu B."/>
            <person name="Lu W."/>
            <person name="Hui Y."/>
            <person name="Liang J."/>
            <person name="Zhou Z."/>
            <person name="Hou R."/>
            <person name="Li X."/>
            <person name="Liu Y."/>
            <person name="Li H."/>
            <person name="Ning X."/>
            <person name="Lin Y."/>
            <person name="Zhao L."/>
            <person name="Xing Q."/>
            <person name="Dou J."/>
            <person name="Li Y."/>
            <person name="Mao J."/>
            <person name="Guo H."/>
            <person name="Dou H."/>
            <person name="Li T."/>
            <person name="Mu C."/>
            <person name="Jiang W."/>
            <person name="Fu Q."/>
            <person name="Fu X."/>
            <person name="Miao Y."/>
            <person name="Liu J."/>
            <person name="Yu Q."/>
            <person name="Li R."/>
            <person name="Liao H."/>
            <person name="Li X."/>
            <person name="Kong Y."/>
            <person name="Jiang Z."/>
            <person name="Chourrout D."/>
            <person name="Li R."/>
            <person name="Bao Z."/>
        </authorList>
    </citation>
    <scope>NUCLEOTIDE SEQUENCE [LARGE SCALE GENOMIC DNA]</scope>
    <source>
        <strain evidence="2 3">PY_sf001</strain>
    </source>
</reference>
<gene>
    <name evidence="2" type="ORF">KP79_PYT22916</name>
</gene>
<dbReference type="Proteomes" id="UP000242188">
    <property type="component" value="Unassembled WGS sequence"/>
</dbReference>
<feature type="compositionally biased region" description="Basic and acidic residues" evidence="1">
    <location>
        <begin position="56"/>
        <end position="67"/>
    </location>
</feature>